<dbReference type="NCBIfam" id="NF003417">
    <property type="entry name" value="PRK04813.1"/>
    <property type="match status" value="2"/>
</dbReference>
<dbReference type="SUPFAM" id="SSF53474">
    <property type="entry name" value="alpha/beta-Hydrolases"/>
    <property type="match status" value="1"/>
</dbReference>
<dbReference type="PANTHER" id="PTHR45527">
    <property type="entry name" value="NONRIBOSOMAL PEPTIDE SYNTHETASE"/>
    <property type="match status" value="1"/>
</dbReference>
<accession>R7ZV91</accession>
<dbReference type="GO" id="GO:0004467">
    <property type="term" value="F:long-chain fatty acid-CoA ligase activity"/>
    <property type="evidence" value="ECO:0007669"/>
    <property type="project" value="UniProtKB-EC"/>
</dbReference>
<dbReference type="GO" id="GO:0044550">
    <property type="term" value="P:secondary metabolite biosynthetic process"/>
    <property type="evidence" value="ECO:0007669"/>
    <property type="project" value="TreeGrafter"/>
</dbReference>
<dbReference type="InterPro" id="IPR020845">
    <property type="entry name" value="AMP-binding_CS"/>
</dbReference>
<dbReference type="InterPro" id="IPR001242">
    <property type="entry name" value="Condensation_dom"/>
</dbReference>
<dbReference type="PANTHER" id="PTHR45527:SF1">
    <property type="entry name" value="FATTY ACID SYNTHASE"/>
    <property type="match status" value="1"/>
</dbReference>
<dbReference type="EC" id="6.2.1.3" evidence="6"/>
<dbReference type="InterPro" id="IPR045851">
    <property type="entry name" value="AMP-bd_C_sf"/>
</dbReference>
<evidence type="ECO:0000256" key="3">
    <source>
        <dbReference type="ARBA" id="ARBA00022450"/>
    </source>
</evidence>
<dbReference type="GO" id="GO:0031177">
    <property type="term" value="F:phosphopantetheine binding"/>
    <property type="evidence" value="ECO:0007669"/>
    <property type="project" value="InterPro"/>
</dbReference>
<dbReference type="FunFam" id="3.30.300.30:FF:000015">
    <property type="entry name" value="Nonribosomal peptide synthase SidD"/>
    <property type="match status" value="1"/>
</dbReference>
<evidence type="ECO:0000313" key="7">
    <source>
        <dbReference type="Proteomes" id="UP000013909"/>
    </source>
</evidence>
<dbReference type="GO" id="GO:0005737">
    <property type="term" value="C:cytoplasm"/>
    <property type="evidence" value="ECO:0007669"/>
    <property type="project" value="TreeGrafter"/>
</dbReference>
<proteinExistence type="inferred from homology"/>
<dbReference type="STRING" id="1232681.ADIS_1541"/>
<evidence type="ECO:0000256" key="4">
    <source>
        <dbReference type="ARBA" id="ARBA00022553"/>
    </source>
</evidence>
<dbReference type="EMBL" id="AQHR01000044">
    <property type="protein sequence ID" value="EON78002.1"/>
    <property type="molecule type" value="Genomic_DNA"/>
</dbReference>
<dbReference type="FunFam" id="3.40.50.980:FF:000001">
    <property type="entry name" value="Non-ribosomal peptide synthetase"/>
    <property type="match status" value="2"/>
</dbReference>
<dbReference type="SMART" id="SM00823">
    <property type="entry name" value="PKS_PP"/>
    <property type="match status" value="2"/>
</dbReference>
<dbReference type="InterPro" id="IPR009081">
    <property type="entry name" value="PP-bd_ACP"/>
</dbReference>
<dbReference type="InterPro" id="IPR023213">
    <property type="entry name" value="CAT-like_dom_sf"/>
</dbReference>
<keyword evidence="4" id="KW-0597">Phosphoprotein</keyword>
<dbReference type="Gene3D" id="3.30.300.30">
    <property type="match status" value="2"/>
</dbReference>
<dbReference type="PROSITE" id="PS00455">
    <property type="entry name" value="AMP_BINDING"/>
    <property type="match status" value="2"/>
</dbReference>
<dbReference type="InterPro" id="IPR010071">
    <property type="entry name" value="AA_adenyl_dom"/>
</dbReference>
<feature type="domain" description="Carrier" evidence="5">
    <location>
        <begin position="2074"/>
        <end position="2149"/>
    </location>
</feature>
<sequence length="2422" mass="271522">MNDQMKTTAVGFNPFAGNAIERVFPMIAPQKEIWLACMVGGEPANLAYNQAISLHMRGRLNVDRLRQSLAILIKGHQSLRSRISRNGESVMVNLDGKLEFEVLDFSVLPVDEQEDKISGFYQQNALRSFDLFEGPLIRFTLLKKREEDFVLNITAHHIICDGWSLNVIASELGKNYSLLQAGYPAGPNQEPDFSQYALQQLEFEKSPAYRLVQQYWQKKFAGHSRDISLPIDFPRPEIRTYRADRKVYLLSELAAVGIRNLVQDTGCSAVNVLLSGIEVMLSHACKTTEVVIGLPAAGQVVHGDFGLVGHCVNLLPIKSSVTAEKSFLTYLKQRRSELLDDLDHQRFTFGSLLESIQRVRDFSRVPLVPFVLNLDVDPGDDLNFQGLEATLSNDPRAYENFEIFLNVVGSASGFSFEWTYNADLFHPDTIGRLMSNLQQLLEKVCEDSSLLISSLGVGQMAVENTEVFSTFLPRDYALDQTFQQFFSDIVRRYPEHPAASFGSKEVDYQALDQITNQLANYLIGNGAGVGTVVGLAVDRSLEMLISVISIFKTGATYLPLDPEFPADRLSYMVENAKAQLVLVNEKHRLSISSSALSIDLESLFPLLANERTDNPGILVGPEDVAYILYTSGSTGRPKGVMVTHRNLTNLLQSLKEDFGLAVGDRWLAVSTISFDIAFNELLFPLVSGATVVVGDSQLVKDGRRLVEMIKEQEITVLQATPPTWRLMLLDEWNFHDRLRAVSTGEALPKDLAEKLLPKVRELWNGYGPTETTVWSSLAKITVLDRGVTIGKPIGNTTFYLLDTDGHPVRNGEPGELYIGGLGVSKGYLHLPELTAERFLHDPFSAHMGGRMYKTGDLVKGLSDGEFLCLGRLDNQVKIRGYRIELEEIEYALQKLDGIQQAVVGVREFGPGDDRLVAFIKPQIADAGLFEAFQNVWRKQLKEVLPPYMVPAGWVMMEEFPLTPNKKIDRAALPNPQKTLLTKPKDTAVLSPGEEQLVQIWSEVLGVSLISREDNFFELGGHSLTAVKVISRLEGVLGKKIPVVALFKYPVFGDFAANMLDEGLAPSSNSPTPTVPLVELPEMVDLTFDATEPQSEIFAACLLGGVEANKAYNLSFSLELKGSLNVPAFERALTYLQRHESLRARFSEDGTRVEVSADAKVPYQFSDVSGLEPEEIEAFIHQFKLDSVNQLFDLQVGPLARFSLIKTSERSHLFTIMVHHIVCDGWSIDNLFRELGHSYQKLIKGEPLSGALPPAYSRFASERQVYYQSDAYRETGNYWKEKFEDGFPVLELPTDQERLPNRSFNSKRLDFFVPTTYLFPSGNSAGFLGANTSTFLRIVLEVLLYKVSRQSDLITGMPVAGHLEHPDFFEMVGHCVNMLPVRAALSGDTSFQDYLARRKDEILLDFQHQGYTYGSMLKDLPISREASRPPMISFVMNFEKAEELGPLYTGLDVRLISNPRAYEHFEVVLNINEVSGGFWFNWSFQTALFSPVSIERWHKNFMEIAKEVASDSTVTLGKLPLIYDTGFRPARVGGPTKALKNGFLQILDEVVARFPDRHALSMGDEVLTYFELDRKSNQLARFLVEKGIRPNDRIGIYMDRSLEQMVVVLAILKAGATYVPLDISYPDERIYAILAHADLKMVFSRSRRSWKFEHGLVVSSDKIYSMAAGFEDAPLLERPNQEQMVYVLHTSGSTGQPKGVCMGYTALSNLIQWQLEGSGSSPEWSTVQFSPITFDVSFQEIFSTWCSGGTLVLISDEERLDAYRLLEILINRNINRLFQPFVALQSLCEAAVNRKACPVSLREVMTAGEQLQVTPQVVAFFQQLDGALLFNQYGPTETHVVTELRLEGDPANWPALPGIGKPIDNTTIILLDEQLNEVGLGQVGELCVAGLSLADRYLGSEQLTMDKFPIWTDHRGVEQRIYRTGDSAMVNWDGSLVFLGRKDDQVKIRGYRVELGEIEAVINSLPFVIQSVVKVQKNAVGQNELIAYIQSDRLDHPVRSDGSALLADFSVFDLPEKEAQLLRDALKSRLPDYMHPKVAVLVTGFKKTSSGKIDRKALPQVEVAELLVRGTAYFPPGTSNERLICQVWSKWLNLKEISIKDNFFELGGYSLIGIKIMAELEKLTGVRLPLISLFNNPTVEKLASLLEPDQDRIAWDSLVPIKPQGTKRPIYIVHGGGLNVTPYYKLVSRMDAEQPIYGIQAMGLNGIDQPFETIEEMASHYLSEILDQNPYGPYNLAGYSFGGVIAFEMAQQLVRMGKKVDKLILFDTYANQHERPTGLVGKVIDGIREELGKRYIEFNLLWRHPRVFKNKKVNSFRKKRAALMRILGTSQQTEADGILATQERIIAVNKKAALNYKAQKYDGSIYFFRAGIWDFYEKDLTYLGWRPFVNEIKVIPSLGEHVAMFNDENVDLLAKNLQQVLDE</sequence>
<dbReference type="InterPro" id="IPR006162">
    <property type="entry name" value="Ppantetheine_attach_site"/>
</dbReference>
<dbReference type="NCBIfam" id="TIGR01733">
    <property type="entry name" value="AA-adenyl-dom"/>
    <property type="match status" value="2"/>
</dbReference>
<dbReference type="Gene3D" id="3.40.50.980">
    <property type="match status" value="2"/>
</dbReference>
<dbReference type="InterPro" id="IPR020459">
    <property type="entry name" value="AMP-binding"/>
</dbReference>
<dbReference type="Pfam" id="PF00668">
    <property type="entry name" value="Condensation"/>
    <property type="match status" value="2"/>
</dbReference>
<keyword evidence="3" id="KW-0596">Phosphopantetheine</keyword>
<evidence type="ECO:0000259" key="5">
    <source>
        <dbReference type="PROSITE" id="PS50075"/>
    </source>
</evidence>
<dbReference type="PROSITE" id="PS50075">
    <property type="entry name" value="CARRIER"/>
    <property type="match status" value="2"/>
</dbReference>
<dbReference type="InterPro" id="IPR042099">
    <property type="entry name" value="ANL_N_sf"/>
</dbReference>
<dbReference type="Pfam" id="PF00501">
    <property type="entry name" value="AMP-binding"/>
    <property type="match status" value="2"/>
</dbReference>
<evidence type="ECO:0000256" key="1">
    <source>
        <dbReference type="ARBA" id="ARBA00001957"/>
    </source>
</evidence>
<evidence type="ECO:0000256" key="2">
    <source>
        <dbReference type="ARBA" id="ARBA00006432"/>
    </source>
</evidence>
<name>R7ZV91_9BACT</name>
<comment type="caution">
    <text evidence="6">The sequence shown here is derived from an EMBL/GenBank/DDBJ whole genome shotgun (WGS) entry which is preliminary data.</text>
</comment>
<dbReference type="Gene3D" id="3.40.50.1820">
    <property type="entry name" value="alpha/beta hydrolase"/>
    <property type="match status" value="1"/>
</dbReference>
<organism evidence="6 7">
    <name type="scientific">Lunatimonas lonarensis</name>
    <dbReference type="NCBI Taxonomy" id="1232681"/>
    <lineage>
        <taxon>Bacteria</taxon>
        <taxon>Pseudomonadati</taxon>
        <taxon>Bacteroidota</taxon>
        <taxon>Cytophagia</taxon>
        <taxon>Cytophagales</taxon>
        <taxon>Cyclobacteriaceae</taxon>
    </lineage>
</organism>
<dbReference type="SUPFAM" id="SSF52777">
    <property type="entry name" value="CoA-dependent acyltransferases"/>
    <property type="match status" value="4"/>
</dbReference>
<dbReference type="FunFam" id="3.30.300.30:FF:000010">
    <property type="entry name" value="Enterobactin synthetase component F"/>
    <property type="match status" value="1"/>
</dbReference>
<keyword evidence="7" id="KW-1185">Reference proteome</keyword>
<dbReference type="Gene3D" id="3.30.559.30">
    <property type="entry name" value="Nonribosomal peptide synthetase, condensation domain"/>
    <property type="match status" value="2"/>
</dbReference>
<dbReference type="Gene3D" id="3.40.50.12780">
    <property type="entry name" value="N-terminal domain of ligase-like"/>
    <property type="match status" value="1"/>
</dbReference>
<dbReference type="PATRIC" id="fig|1288963.3.peg.1534"/>
<comment type="cofactor">
    <cofactor evidence="1">
        <name>pantetheine 4'-phosphate</name>
        <dbReference type="ChEBI" id="CHEBI:47942"/>
    </cofactor>
</comment>
<dbReference type="Pfam" id="PF00550">
    <property type="entry name" value="PP-binding"/>
    <property type="match status" value="2"/>
</dbReference>
<dbReference type="InterPro" id="IPR001031">
    <property type="entry name" value="Thioesterase"/>
</dbReference>
<evidence type="ECO:0000313" key="6">
    <source>
        <dbReference type="EMBL" id="EON78002.1"/>
    </source>
</evidence>
<dbReference type="Gene3D" id="2.30.38.10">
    <property type="entry name" value="Luciferase, Domain 3"/>
    <property type="match status" value="1"/>
</dbReference>
<dbReference type="Gene3D" id="1.10.1200.10">
    <property type="entry name" value="ACP-like"/>
    <property type="match status" value="2"/>
</dbReference>
<dbReference type="FunFam" id="1.10.1200.10:FF:000005">
    <property type="entry name" value="Nonribosomal peptide synthetase 1"/>
    <property type="match status" value="1"/>
</dbReference>
<dbReference type="CDD" id="cd12116">
    <property type="entry name" value="A_NRPS_Ta1_like"/>
    <property type="match status" value="1"/>
</dbReference>
<dbReference type="Gene3D" id="3.30.559.10">
    <property type="entry name" value="Chloramphenicol acetyltransferase-like domain"/>
    <property type="match status" value="2"/>
</dbReference>
<dbReference type="PROSITE" id="PS00012">
    <property type="entry name" value="PHOSPHOPANTETHEINE"/>
    <property type="match status" value="1"/>
</dbReference>
<dbReference type="Pfam" id="PF00975">
    <property type="entry name" value="Thioesterase"/>
    <property type="match status" value="1"/>
</dbReference>
<dbReference type="InterPro" id="IPR029058">
    <property type="entry name" value="AB_hydrolase_fold"/>
</dbReference>
<comment type="similarity">
    <text evidence="2">Belongs to the ATP-dependent AMP-binding enzyme family.</text>
</comment>
<dbReference type="SUPFAM" id="SSF56801">
    <property type="entry name" value="Acetyl-CoA synthetase-like"/>
    <property type="match status" value="2"/>
</dbReference>
<feature type="domain" description="Carrier" evidence="5">
    <location>
        <begin position="987"/>
        <end position="1062"/>
    </location>
</feature>
<dbReference type="InterPro" id="IPR000873">
    <property type="entry name" value="AMP-dep_synth/lig_dom"/>
</dbReference>
<dbReference type="SUPFAM" id="SSF47336">
    <property type="entry name" value="ACP-like"/>
    <property type="match status" value="2"/>
</dbReference>
<dbReference type="InterPro" id="IPR020806">
    <property type="entry name" value="PKS_PP-bd"/>
</dbReference>
<dbReference type="Proteomes" id="UP000013909">
    <property type="component" value="Unassembled WGS sequence"/>
</dbReference>
<keyword evidence="6" id="KW-0436">Ligase</keyword>
<dbReference type="PRINTS" id="PR00154">
    <property type="entry name" value="AMPBINDING"/>
</dbReference>
<gene>
    <name evidence="6" type="ORF">ADIS_1541</name>
</gene>
<protein>
    <submittedName>
        <fullName evidence="6">Long-chain-fatty-acid--CoA ligase</fullName>
        <ecNumber evidence="6">6.2.1.3</ecNumber>
    </submittedName>
</protein>
<dbReference type="InterPro" id="IPR036736">
    <property type="entry name" value="ACP-like_sf"/>
</dbReference>
<reference evidence="6 7" key="1">
    <citation type="submission" date="2013-02" db="EMBL/GenBank/DDBJ databases">
        <title>A novel strain isolated from Lonar lake, Maharashtra, India.</title>
        <authorList>
            <person name="Singh A."/>
        </authorList>
    </citation>
    <scope>NUCLEOTIDE SEQUENCE [LARGE SCALE GENOMIC DNA]</scope>
    <source>
        <strain evidence="6 7">AK24</strain>
    </source>
</reference>
<dbReference type="GO" id="GO:0043041">
    <property type="term" value="P:amino acid activation for nonribosomal peptide biosynthetic process"/>
    <property type="evidence" value="ECO:0007669"/>
    <property type="project" value="TreeGrafter"/>
</dbReference>